<proteinExistence type="predicted"/>
<dbReference type="SUPFAM" id="SSF53335">
    <property type="entry name" value="S-adenosyl-L-methionine-dependent methyltransferases"/>
    <property type="match status" value="1"/>
</dbReference>
<dbReference type="Pfam" id="PF05050">
    <property type="entry name" value="Methyltransf_21"/>
    <property type="match status" value="1"/>
</dbReference>
<reference evidence="2 3" key="1">
    <citation type="submission" date="2017-08" db="EMBL/GenBank/DDBJ databases">
        <title>Complete genome sequence of Mucilaginibacter sp. strain BJC16-A31.</title>
        <authorList>
            <consortium name="Henan University of Science and Technology"/>
            <person name="You X."/>
        </authorList>
    </citation>
    <scope>NUCLEOTIDE SEQUENCE [LARGE SCALE GENOMIC DNA]</scope>
    <source>
        <strain evidence="2 3">BJC16-A31</strain>
    </source>
</reference>
<dbReference type="AlphaFoldDB" id="A0A223NXT1"/>
<keyword evidence="3" id="KW-1185">Reference proteome</keyword>
<protein>
    <recommendedName>
        <fullName evidence="1">Methyltransferase FkbM domain-containing protein</fullName>
    </recommendedName>
</protein>
<sequence length="205" mass="23483">MNSYSQNREDLFVLDYFKGFKGTLLEIGANDGRTLSNSLLLIENGWNAYVLEPGSVCGDLFLLHKDNCKVHVFNYGIGERDEVVKFYESGTHVSNGSDKGLVSSTHYNETLRWRKSGVQFTEREIQLVSFENFYNSIENPVFDFISIDAEGHDWTILKHIDLKDVRCLVIEFNGDNELQARFSIYCASYGLKLAIINNENLIFVR</sequence>
<evidence type="ECO:0000313" key="2">
    <source>
        <dbReference type="EMBL" id="ASU34398.1"/>
    </source>
</evidence>
<dbReference type="RefSeq" id="WP_094570758.1">
    <property type="nucleotide sequence ID" value="NZ_CP022743.1"/>
</dbReference>
<organism evidence="2 3">
    <name type="scientific">Mucilaginibacter xinganensis</name>
    <dbReference type="NCBI Taxonomy" id="1234841"/>
    <lineage>
        <taxon>Bacteria</taxon>
        <taxon>Pseudomonadati</taxon>
        <taxon>Bacteroidota</taxon>
        <taxon>Sphingobacteriia</taxon>
        <taxon>Sphingobacteriales</taxon>
        <taxon>Sphingobacteriaceae</taxon>
        <taxon>Mucilaginibacter</taxon>
    </lineage>
</organism>
<dbReference type="OrthoDB" id="9801609at2"/>
<dbReference type="KEGG" id="muc:MuYL_2511"/>
<gene>
    <name evidence="2" type="ORF">MuYL_2511</name>
</gene>
<evidence type="ECO:0000313" key="3">
    <source>
        <dbReference type="Proteomes" id="UP000215002"/>
    </source>
</evidence>
<dbReference type="Proteomes" id="UP000215002">
    <property type="component" value="Chromosome"/>
</dbReference>
<dbReference type="InterPro" id="IPR029063">
    <property type="entry name" value="SAM-dependent_MTases_sf"/>
</dbReference>
<dbReference type="Gene3D" id="3.40.50.150">
    <property type="entry name" value="Vaccinia Virus protein VP39"/>
    <property type="match status" value="1"/>
</dbReference>
<feature type="domain" description="Methyltransferase FkbM" evidence="1">
    <location>
        <begin position="26"/>
        <end position="176"/>
    </location>
</feature>
<accession>A0A223NXT1</accession>
<name>A0A223NXT1_9SPHI</name>
<evidence type="ECO:0000259" key="1">
    <source>
        <dbReference type="Pfam" id="PF05050"/>
    </source>
</evidence>
<dbReference type="EMBL" id="CP022743">
    <property type="protein sequence ID" value="ASU34398.1"/>
    <property type="molecule type" value="Genomic_DNA"/>
</dbReference>
<dbReference type="InterPro" id="IPR006342">
    <property type="entry name" value="FkbM_mtfrase"/>
</dbReference>